<dbReference type="Proteomes" id="UP000002028">
    <property type="component" value="Chromosome"/>
</dbReference>
<evidence type="ECO:0000313" key="2">
    <source>
        <dbReference type="Proteomes" id="UP000002028"/>
    </source>
</evidence>
<gene>
    <name evidence="1" type="ordered locus">Slin_6265</name>
</gene>
<organism evidence="1 2">
    <name type="scientific">Spirosoma linguale (strain ATCC 33905 / DSM 74 / LMG 10896 / Claus 1)</name>
    <dbReference type="NCBI Taxonomy" id="504472"/>
    <lineage>
        <taxon>Bacteria</taxon>
        <taxon>Pseudomonadati</taxon>
        <taxon>Bacteroidota</taxon>
        <taxon>Cytophagia</taxon>
        <taxon>Cytophagales</taxon>
        <taxon>Cytophagaceae</taxon>
        <taxon>Spirosoma</taxon>
    </lineage>
</organism>
<sequence>MAQQEEEKEKVINQIAHYDELMASYVDLIERINKPAASDETKILINLANESLQHCQDKRAILVSHLNTLNA</sequence>
<proteinExistence type="predicted"/>
<dbReference type="EMBL" id="CP001769">
    <property type="protein sequence ID" value="ADB42224.1"/>
    <property type="molecule type" value="Genomic_DNA"/>
</dbReference>
<dbReference type="RefSeq" id="WP_012930708.1">
    <property type="nucleotide sequence ID" value="NC_013730.1"/>
</dbReference>
<dbReference type="AlphaFoldDB" id="D2QTU2"/>
<dbReference type="HOGENOM" id="CLU_2738013_0_0_10"/>
<name>D2QTU2_SPILD</name>
<evidence type="ECO:0000313" key="1">
    <source>
        <dbReference type="EMBL" id="ADB42224.1"/>
    </source>
</evidence>
<accession>D2QTU2</accession>
<protein>
    <submittedName>
        <fullName evidence="1">Uncharacterized protein</fullName>
    </submittedName>
</protein>
<dbReference type="KEGG" id="sli:Slin_6265"/>
<keyword evidence="2" id="KW-1185">Reference proteome</keyword>
<reference evidence="1 2" key="1">
    <citation type="journal article" date="2010" name="Stand. Genomic Sci.">
        <title>Complete genome sequence of Spirosoma linguale type strain (1).</title>
        <authorList>
            <person name="Lail K."/>
            <person name="Sikorski J."/>
            <person name="Saunders E."/>
            <person name="Lapidus A."/>
            <person name="Glavina Del Rio T."/>
            <person name="Copeland A."/>
            <person name="Tice H."/>
            <person name="Cheng J.-F."/>
            <person name="Lucas S."/>
            <person name="Nolan M."/>
            <person name="Bruce D."/>
            <person name="Goodwin L."/>
            <person name="Pitluck S."/>
            <person name="Ivanova N."/>
            <person name="Mavromatis K."/>
            <person name="Ovchinnikova G."/>
            <person name="Pati A."/>
            <person name="Chen A."/>
            <person name="Palaniappan K."/>
            <person name="Land M."/>
            <person name="Hauser L."/>
            <person name="Chang Y.-J."/>
            <person name="Jeffries C.D."/>
            <person name="Chain P."/>
            <person name="Brettin T."/>
            <person name="Detter J.C."/>
            <person name="Schuetze A."/>
            <person name="Rohde M."/>
            <person name="Tindall B.J."/>
            <person name="Goeker M."/>
            <person name="Bristow J."/>
            <person name="Eisen J.A."/>
            <person name="Markowitz V."/>
            <person name="Hugenholtz P."/>
            <person name="Kyrpides N.C."/>
            <person name="Klenk H.-P."/>
            <person name="Chen F."/>
        </authorList>
    </citation>
    <scope>NUCLEOTIDE SEQUENCE [LARGE SCALE GENOMIC DNA]</scope>
    <source>
        <strain evidence="2">ATCC 33905 / DSM 74 / LMG 10896 / Claus 1</strain>
    </source>
</reference>